<keyword evidence="2" id="KW-1185">Reference proteome</keyword>
<dbReference type="HOGENOM" id="CLU_038782_1_0_1"/>
<evidence type="ECO:0000313" key="2">
    <source>
        <dbReference type="Proteomes" id="UP000054342"/>
    </source>
</evidence>
<protein>
    <recommendedName>
        <fullName evidence="3">Anhydro-N-acetylmuramic acid kinase</fullName>
    </recommendedName>
</protein>
<dbReference type="GeneID" id="25333385"/>
<gene>
    <name evidence="1" type="ORF">PV05_11477</name>
</gene>
<sequence>MAIAPWNGQPLSLKVIGTNAGTSMDGLDISHMHFTQDSPESPLKMQLLHAGEVEFDGDLKRRVMRLIKENKTTPEEISIVNIQLGEFAANAIIRFAKEQGFSLQDEVDLIAGQGQTIWHLPLPELFEGDQQRAHLDMAEISIIAAKTGITSLGNFRVSDMALGRQGCPLFVAWDGLCATHPTKNRAIQNIGGIANITMLPKGDPRLGYDFDTGPGNVFIDAAVRYFTNGKQQYDKDGKMGAAGKVDQSIVDEVLAGPYFVHDIPKTTGRETFGDKTGEEICERMLANGATPEDCVATITRITAKALADAYERWGPKDGIEEIYLGGGGSYNPNIINYLRERMPNTKIAFLDDIGIPTGSREAMDFGFKGLECVVGRSLIVPQRVESSTAGIIGHIQPGSGLSYHRLMKHVQDFWANYPLEKRMDPVLKMDIVQQPAANGVNGVNGSH</sequence>
<dbReference type="GO" id="GO:0016773">
    <property type="term" value="F:phosphotransferase activity, alcohol group as acceptor"/>
    <property type="evidence" value="ECO:0007669"/>
    <property type="project" value="InterPro"/>
</dbReference>
<proteinExistence type="predicted"/>
<dbReference type="GO" id="GO:0006040">
    <property type="term" value="P:amino sugar metabolic process"/>
    <property type="evidence" value="ECO:0007669"/>
    <property type="project" value="InterPro"/>
</dbReference>
<dbReference type="GO" id="GO:0009254">
    <property type="term" value="P:peptidoglycan turnover"/>
    <property type="evidence" value="ECO:0007669"/>
    <property type="project" value="InterPro"/>
</dbReference>
<evidence type="ECO:0000313" key="1">
    <source>
        <dbReference type="EMBL" id="KIW49832.1"/>
    </source>
</evidence>
<dbReference type="EMBL" id="KN847323">
    <property type="protein sequence ID" value="KIW49832.1"/>
    <property type="molecule type" value="Genomic_DNA"/>
</dbReference>
<dbReference type="Gene3D" id="3.30.420.40">
    <property type="match status" value="2"/>
</dbReference>
<name>A0A0D2CIW1_9EURO</name>
<reference evidence="1 2" key="1">
    <citation type="submission" date="2015-01" db="EMBL/GenBank/DDBJ databases">
        <title>The Genome Sequence of Exophiala xenobiotica CBS118157.</title>
        <authorList>
            <consortium name="The Broad Institute Genomics Platform"/>
            <person name="Cuomo C."/>
            <person name="de Hoog S."/>
            <person name="Gorbushina A."/>
            <person name="Stielow B."/>
            <person name="Teixiera M."/>
            <person name="Abouelleil A."/>
            <person name="Chapman S.B."/>
            <person name="Priest M."/>
            <person name="Young S.K."/>
            <person name="Wortman J."/>
            <person name="Nusbaum C."/>
            <person name="Birren B."/>
        </authorList>
    </citation>
    <scope>NUCLEOTIDE SEQUENCE [LARGE SCALE GENOMIC DNA]</scope>
    <source>
        <strain evidence="1 2">CBS 118157</strain>
    </source>
</reference>
<dbReference type="STRING" id="348802.A0A0D2CIW1"/>
<evidence type="ECO:0008006" key="3">
    <source>
        <dbReference type="Google" id="ProtNLM"/>
    </source>
</evidence>
<dbReference type="RefSeq" id="XP_013310416.1">
    <property type="nucleotide sequence ID" value="XM_013454962.1"/>
</dbReference>
<dbReference type="AlphaFoldDB" id="A0A0D2CIW1"/>
<dbReference type="GO" id="GO:0005524">
    <property type="term" value="F:ATP binding"/>
    <property type="evidence" value="ECO:0007669"/>
    <property type="project" value="InterPro"/>
</dbReference>
<dbReference type="InterPro" id="IPR043129">
    <property type="entry name" value="ATPase_NBD"/>
</dbReference>
<accession>A0A0D2CIW1</accession>
<dbReference type="Pfam" id="PF03702">
    <property type="entry name" value="AnmK"/>
    <property type="match status" value="1"/>
</dbReference>
<dbReference type="InterPro" id="IPR005338">
    <property type="entry name" value="Anhydro_N_Ac-Mur_kinase"/>
</dbReference>
<dbReference type="PANTHER" id="PTHR30605">
    <property type="entry name" value="ANHYDRO-N-ACETYLMURAMIC ACID KINASE"/>
    <property type="match status" value="1"/>
</dbReference>
<dbReference type="OrthoDB" id="5427593at2759"/>
<dbReference type="PANTHER" id="PTHR30605:SF2">
    <property type="entry name" value="UPF0075 DOMAIN-CONTAINING PROTEIN"/>
    <property type="match status" value="1"/>
</dbReference>
<dbReference type="Proteomes" id="UP000054342">
    <property type="component" value="Unassembled WGS sequence"/>
</dbReference>
<organism evidence="1 2">
    <name type="scientific">Exophiala xenobiotica</name>
    <dbReference type="NCBI Taxonomy" id="348802"/>
    <lineage>
        <taxon>Eukaryota</taxon>
        <taxon>Fungi</taxon>
        <taxon>Dikarya</taxon>
        <taxon>Ascomycota</taxon>
        <taxon>Pezizomycotina</taxon>
        <taxon>Eurotiomycetes</taxon>
        <taxon>Chaetothyriomycetidae</taxon>
        <taxon>Chaetothyriales</taxon>
        <taxon>Herpotrichiellaceae</taxon>
        <taxon>Exophiala</taxon>
    </lineage>
</organism>
<dbReference type="SUPFAM" id="SSF53067">
    <property type="entry name" value="Actin-like ATPase domain"/>
    <property type="match status" value="1"/>
</dbReference>